<accession>A0A1Z4GPE9</accession>
<evidence type="ECO:0000313" key="2">
    <source>
        <dbReference type="Proteomes" id="UP000218287"/>
    </source>
</evidence>
<evidence type="ECO:0000313" key="1">
    <source>
        <dbReference type="EMBL" id="BAY19405.1"/>
    </source>
</evidence>
<proteinExistence type="predicted"/>
<name>A0A1Z4GPE9_9CYAN</name>
<protein>
    <submittedName>
        <fullName evidence="1">Uncharacterized protein</fullName>
    </submittedName>
</protein>
<dbReference type="Proteomes" id="UP000218287">
    <property type="component" value="Chromosome"/>
</dbReference>
<organism evidence="1 2">
    <name type="scientific">Anabaenopsis circularis NIES-21</name>
    <dbReference type="NCBI Taxonomy" id="1085406"/>
    <lineage>
        <taxon>Bacteria</taxon>
        <taxon>Bacillati</taxon>
        <taxon>Cyanobacteriota</taxon>
        <taxon>Cyanophyceae</taxon>
        <taxon>Nostocales</taxon>
        <taxon>Nodulariaceae</taxon>
        <taxon>Anabaenopsis</taxon>
    </lineage>
</organism>
<keyword evidence="2" id="KW-1185">Reference proteome</keyword>
<dbReference type="AlphaFoldDB" id="A0A1Z4GPE9"/>
<sequence length="47" mass="4918">MSFIDGLLLTLVNTVACLMLPKLLSVVLANKTADEVATQPVSSSEIA</sequence>
<reference evidence="1 2" key="1">
    <citation type="submission" date="2017-06" db="EMBL/GenBank/DDBJ databases">
        <title>Genome sequencing of cyanobaciteial culture collection at National Institute for Environmental Studies (NIES).</title>
        <authorList>
            <person name="Hirose Y."/>
            <person name="Shimura Y."/>
            <person name="Fujisawa T."/>
            <person name="Nakamura Y."/>
            <person name="Kawachi M."/>
        </authorList>
    </citation>
    <scope>NUCLEOTIDE SEQUENCE [LARGE SCALE GENOMIC DNA]</scope>
    <source>
        <strain evidence="1 2">NIES-21</strain>
    </source>
</reference>
<gene>
    <name evidence="1" type="ORF">NIES21_52670</name>
</gene>
<dbReference type="EMBL" id="AP018174">
    <property type="protein sequence ID" value="BAY19405.1"/>
    <property type="molecule type" value="Genomic_DNA"/>
</dbReference>